<dbReference type="RefSeq" id="WP_025286798.1">
    <property type="nucleotide sequence ID" value="NZ_CP003181.2"/>
</dbReference>
<sequence length="131" mass="14516">MTPTRTPPLGRRYYVQVACPAPQQPRLIGPFPTNRAATAYAAEHLPDQEWTVVFIPRPDHAEMPPPVTALDHAQQMLASGRMPHPDLIATILRDRAQTMDAHGSRGSQDDWAIIARDVCEMLKAAQRGARS</sequence>
<reference evidence="2" key="1">
    <citation type="submission" date="2012-06" db="EMBL/GenBank/DDBJ databases">
        <title>Genome analysis of multiple Granulibacter bethesdensis isolates demonstrates substantial genome diversity.</title>
        <authorList>
            <person name="Greenberg D.E."/>
            <person name="Porcella S.F."/>
            <person name="Zarember K."/>
            <person name="Zelazny A.M."/>
            <person name="Bruno D."/>
            <person name="Martens C."/>
            <person name="Barbian K.D."/>
            <person name="Jaske E."/>
            <person name="Holland S.M."/>
        </authorList>
    </citation>
    <scope>NUCLEOTIDE SEQUENCE [LARGE SCALE GENOMIC DNA]</scope>
    <source>
        <strain evidence="2">CGDNIH3</strain>
    </source>
</reference>
<accession>A0AAN0RE81</accession>
<protein>
    <submittedName>
        <fullName evidence="1">Uncharacterized protein</fullName>
    </submittedName>
</protein>
<evidence type="ECO:0000313" key="1">
    <source>
        <dbReference type="EMBL" id="AHJ63232.1"/>
    </source>
</evidence>
<dbReference type="AlphaFoldDB" id="A0AAN0RE81"/>
<gene>
    <name evidence="1" type="ORF">GbCGDNIH3_7076</name>
</gene>
<evidence type="ECO:0000313" key="2">
    <source>
        <dbReference type="Proteomes" id="UP000019438"/>
    </source>
</evidence>
<dbReference type="EMBL" id="CP003181">
    <property type="protein sequence ID" value="AHJ63232.1"/>
    <property type="molecule type" value="Genomic_DNA"/>
</dbReference>
<organism evidence="1 2">
    <name type="scientific">Granulibacter bethesdensis</name>
    <dbReference type="NCBI Taxonomy" id="364410"/>
    <lineage>
        <taxon>Bacteria</taxon>
        <taxon>Pseudomonadati</taxon>
        <taxon>Pseudomonadota</taxon>
        <taxon>Alphaproteobacteria</taxon>
        <taxon>Acetobacterales</taxon>
        <taxon>Acetobacteraceae</taxon>
        <taxon>Granulibacter</taxon>
    </lineage>
</organism>
<dbReference type="Proteomes" id="UP000019438">
    <property type="component" value="Chromosome"/>
</dbReference>
<name>A0AAN0RE81_9PROT</name>
<proteinExistence type="predicted"/>
<dbReference type="KEGG" id="gbc:GbCGDNIH3_7076"/>